<dbReference type="RefSeq" id="XP_018848113.1">
    <property type="nucleotide sequence ID" value="XM_018992568.2"/>
</dbReference>
<dbReference type="PANTHER" id="PTHR33675">
    <property type="entry name" value="NUCLEAR RECEPTOR FAMILY 2 GROUP C PROTEIN"/>
    <property type="match status" value="1"/>
</dbReference>
<evidence type="ECO:0000313" key="3">
    <source>
        <dbReference type="RefSeq" id="XP_018848113.1"/>
    </source>
</evidence>
<dbReference type="InterPro" id="IPR016549">
    <property type="entry name" value="UCP009193"/>
</dbReference>
<dbReference type="Proteomes" id="UP000235220">
    <property type="component" value="Chromosome 6"/>
</dbReference>
<evidence type="ECO:0000313" key="2">
    <source>
        <dbReference type="Proteomes" id="UP000235220"/>
    </source>
</evidence>
<dbReference type="Gramene" id="Jr06_01420_p1">
    <property type="protein sequence ID" value="cds.Jr06_01420_p1"/>
    <property type="gene ID" value="Jr06_01420"/>
</dbReference>
<feature type="compositionally biased region" description="Basic and acidic residues" evidence="1">
    <location>
        <begin position="132"/>
        <end position="141"/>
    </location>
</feature>
<gene>
    <name evidence="3" type="primary">LOC109011388</name>
</gene>
<dbReference type="OrthoDB" id="755598at2759"/>
<accession>A0A2I4GW43</accession>
<dbReference type="PANTHER" id="PTHR33675:SF10">
    <property type="entry name" value="NUCLEAR RECEPTOR FAMILY 2 GROUP C PROTEIN"/>
    <property type="match status" value="1"/>
</dbReference>
<dbReference type="STRING" id="51240.A0A2I4GW43"/>
<dbReference type="GeneID" id="109011388"/>
<organism evidence="2 3">
    <name type="scientific">Juglans regia</name>
    <name type="common">English walnut</name>
    <dbReference type="NCBI Taxonomy" id="51240"/>
    <lineage>
        <taxon>Eukaryota</taxon>
        <taxon>Viridiplantae</taxon>
        <taxon>Streptophyta</taxon>
        <taxon>Embryophyta</taxon>
        <taxon>Tracheophyta</taxon>
        <taxon>Spermatophyta</taxon>
        <taxon>Magnoliopsida</taxon>
        <taxon>eudicotyledons</taxon>
        <taxon>Gunneridae</taxon>
        <taxon>Pentapetalae</taxon>
        <taxon>rosids</taxon>
        <taxon>fabids</taxon>
        <taxon>Fagales</taxon>
        <taxon>Juglandaceae</taxon>
        <taxon>Juglans</taxon>
    </lineage>
</organism>
<dbReference type="KEGG" id="jre:109011388"/>
<evidence type="ECO:0000256" key="1">
    <source>
        <dbReference type="SAM" id="MobiDB-lite"/>
    </source>
</evidence>
<feature type="region of interest" description="Disordered" evidence="1">
    <location>
        <begin position="171"/>
        <end position="193"/>
    </location>
</feature>
<dbReference type="AlphaFoldDB" id="A0A2I4GW43"/>
<keyword evidence="2" id="KW-1185">Reference proteome</keyword>
<name>A0A2I4GW43_JUGRE</name>
<proteinExistence type="predicted"/>
<reference evidence="3" key="1">
    <citation type="submission" date="2025-08" db="UniProtKB">
        <authorList>
            <consortium name="RefSeq"/>
        </authorList>
    </citation>
    <scope>IDENTIFICATION</scope>
    <source>
        <tissue evidence="3">Leaves</tissue>
    </source>
</reference>
<dbReference type="FunCoup" id="A0A2I4GW43">
    <property type="interactions" value="2283"/>
</dbReference>
<protein>
    <submittedName>
        <fullName evidence="3">Uncharacterized protein LOC109011388 isoform X1</fullName>
    </submittedName>
</protein>
<feature type="compositionally biased region" description="Polar residues" evidence="1">
    <location>
        <begin position="100"/>
        <end position="126"/>
    </location>
</feature>
<sequence length="193" mass="21485">MGKKRKSIATTLDEVDRTMYASFCSAANSLSQLYTQSMNHHKFSFQAGERHGLEKLYQWIRRQQEEGSRVATVDILNYIQQNELDYCGEEPSMSPRAPVQQHQHSQPTSHVMNSGFPVSSGSSGLTSAGHGSRSEHCDHQSKNSVFSNALSSPLRQSLQHYHITRGGYSPSWNSSNDSAMDMHADSPANDSSY</sequence>
<feature type="region of interest" description="Disordered" evidence="1">
    <location>
        <begin position="87"/>
        <end position="142"/>
    </location>
</feature>
<dbReference type="PIRSF" id="PIRSF009193">
    <property type="entry name" value="UCP009193"/>
    <property type="match status" value="1"/>
</dbReference>